<evidence type="ECO:0000256" key="4">
    <source>
        <dbReference type="ARBA" id="ARBA00022490"/>
    </source>
</evidence>
<gene>
    <name evidence="8" type="ORF">B0A50_06786</name>
</gene>
<evidence type="ECO:0000313" key="9">
    <source>
        <dbReference type="Proteomes" id="UP000308549"/>
    </source>
</evidence>
<dbReference type="GO" id="GO:0005737">
    <property type="term" value="C:cytoplasm"/>
    <property type="evidence" value="ECO:0007669"/>
    <property type="project" value="UniProtKB-SubCell"/>
</dbReference>
<dbReference type="GO" id="GO:0016491">
    <property type="term" value="F:oxidoreductase activity"/>
    <property type="evidence" value="ECO:0007669"/>
    <property type="project" value="UniProtKB-KW"/>
</dbReference>
<keyword evidence="6" id="KW-0539">Nucleus</keyword>
<dbReference type="InterPro" id="IPR000415">
    <property type="entry name" value="Nitroreductase-like"/>
</dbReference>
<dbReference type="Proteomes" id="UP000308549">
    <property type="component" value="Unassembled WGS sequence"/>
</dbReference>
<dbReference type="GO" id="GO:0005634">
    <property type="term" value="C:nucleus"/>
    <property type="evidence" value="ECO:0007669"/>
    <property type="project" value="UniProtKB-SubCell"/>
</dbReference>
<keyword evidence="9" id="KW-1185">Reference proteome</keyword>
<proteinExistence type="inferred from homology"/>
<organism evidence="8 9">
    <name type="scientific">Salinomyces thailandicus</name>
    <dbReference type="NCBI Taxonomy" id="706561"/>
    <lineage>
        <taxon>Eukaryota</taxon>
        <taxon>Fungi</taxon>
        <taxon>Dikarya</taxon>
        <taxon>Ascomycota</taxon>
        <taxon>Pezizomycotina</taxon>
        <taxon>Dothideomycetes</taxon>
        <taxon>Dothideomycetidae</taxon>
        <taxon>Mycosphaerellales</taxon>
        <taxon>Teratosphaeriaceae</taxon>
        <taxon>Salinomyces</taxon>
    </lineage>
</organism>
<dbReference type="OrthoDB" id="2138173at2759"/>
<dbReference type="CDD" id="cd02140">
    <property type="entry name" value="Frm2-like"/>
    <property type="match status" value="1"/>
</dbReference>
<dbReference type="FunFam" id="3.40.109.10:FF:000001">
    <property type="entry name" value="Nitroreductase family"/>
    <property type="match status" value="1"/>
</dbReference>
<feature type="domain" description="Nitroreductase" evidence="7">
    <location>
        <begin position="13"/>
        <end position="180"/>
    </location>
</feature>
<comment type="similarity">
    <text evidence="3">Belongs to the nitroreductase family.</text>
</comment>
<dbReference type="Pfam" id="PF00881">
    <property type="entry name" value="Nitroreductase"/>
    <property type="match status" value="1"/>
</dbReference>
<evidence type="ECO:0000256" key="3">
    <source>
        <dbReference type="ARBA" id="ARBA00007118"/>
    </source>
</evidence>
<reference evidence="8 9" key="1">
    <citation type="submission" date="2017-03" db="EMBL/GenBank/DDBJ databases">
        <title>Genomes of endolithic fungi from Antarctica.</title>
        <authorList>
            <person name="Coleine C."/>
            <person name="Masonjones S."/>
            <person name="Stajich J.E."/>
        </authorList>
    </citation>
    <scope>NUCLEOTIDE SEQUENCE [LARGE SCALE GENOMIC DNA]</scope>
    <source>
        <strain evidence="8 9">CCFEE 6315</strain>
    </source>
</reference>
<keyword evidence="5" id="KW-0560">Oxidoreductase</keyword>
<dbReference type="SUPFAM" id="SSF55469">
    <property type="entry name" value="FMN-dependent nitroreductase-like"/>
    <property type="match status" value="1"/>
</dbReference>
<accession>A0A4U0TQX9</accession>
<dbReference type="InterPro" id="IPR029479">
    <property type="entry name" value="Nitroreductase"/>
</dbReference>
<dbReference type="EMBL" id="NAJL01000045">
    <property type="protein sequence ID" value="TKA24316.1"/>
    <property type="molecule type" value="Genomic_DNA"/>
</dbReference>
<comment type="caution">
    <text evidence="8">The sequence shown here is derived from an EMBL/GenBank/DDBJ whole genome shotgun (WGS) entry which is preliminary data.</text>
</comment>
<sequence>MSCDSIAFKEAVQRRRSVYQINKKSPIEDKRLEEIVRTALQEVPSSFNSQSTRLVVLVKDDHDKFWDIVKDILKAHVPEDKWESTGNRIQGFRNGYGTILFYEDPEPIKALQSKLPAYADKFPQWSDHTSAMHQYMLWVALEAEGFGCNLQHYNPLPDQKASAEWNIPLEWSLKAQLVFGGVEAGAREGLKARDEISLEKRLFIHGASA</sequence>
<evidence type="ECO:0000259" key="7">
    <source>
        <dbReference type="Pfam" id="PF00881"/>
    </source>
</evidence>
<dbReference type="Gene3D" id="3.40.109.10">
    <property type="entry name" value="NADH Oxidase"/>
    <property type="match status" value="1"/>
</dbReference>
<comment type="subcellular location">
    <subcellularLocation>
        <location evidence="2">Cytoplasm</location>
    </subcellularLocation>
    <subcellularLocation>
        <location evidence="1">Nucleus</location>
    </subcellularLocation>
</comment>
<protein>
    <recommendedName>
        <fullName evidence="7">Nitroreductase domain-containing protein</fullName>
    </recommendedName>
</protein>
<dbReference type="AlphaFoldDB" id="A0A4U0TQX9"/>
<dbReference type="InterPro" id="IPR033877">
    <property type="entry name" value="Frm2/Hbn1"/>
</dbReference>
<evidence type="ECO:0000256" key="1">
    <source>
        <dbReference type="ARBA" id="ARBA00004123"/>
    </source>
</evidence>
<evidence type="ECO:0000256" key="2">
    <source>
        <dbReference type="ARBA" id="ARBA00004496"/>
    </source>
</evidence>
<evidence type="ECO:0000256" key="6">
    <source>
        <dbReference type="ARBA" id="ARBA00023242"/>
    </source>
</evidence>
<evidence type="ECO:0000313" key="8">
    <source>
        <dbReference type="EMBL" id="TKA24316.1"/>
    </source>
</evidence>
<evidence type="ECO:0000256" key="5">
    <source>
        <dbReference type="ARBA" id="ARBA00023002"/>
    </source>
</evidence>
<name>A0A4U0TQX9_9PEZI</name>
<dbReference type="PANTHER" id="PTHR43035:SF1">
    <property type="entry name" value="FATTY ACID REPRESSION MUTANT PROTEIN 2-RELATED"/>
    <property type="match status" value="1"/>
</dbReference>
<dbReference type="PANTHER" id="PTHR43035">
    <property type="entry name" value="FATTY ACID REPRESSION MUTANT PROTEIN 2-RELATED"/>
    <property type="match status" value="1"/>
</dbReference>
<dbReference type="GO" id="GO:0034599">
    <property type="term" value="P:cellular response to oxidative stress"/>
    <property type="evidence" value="ECO:0007669"/>
    <property type="project" value="InterPro"/>
</dbReference>
<keyword evidence="4" id="KW-0963">Cytoplasm</keyword>